<dbReference type="PANTHER" id="PTHR43223:SF2">
    <property type="entry name" value="METALLO-BETA-LACTAMASE DOMAIN-CONTAINING PROTEIN"/>
    <property type="match status" value="1"/>
</dbReference>
<organism evidence="3 4">
    <name type="scientific">Variovorax dokdonensis</name>
    <dbReference type="NCBI Taxonomy" id="344883"/>
    <lineage>
        <taxon>Bacteria</taxon>
        <taxon>Pseudomonadati</taxon>
        <taxon>Pseudomonadota</taxon>
        <taxon>Betaproteobacteria</taxon>
        <taxon>Burkholderiales</taxon>
        <taxon>Comamonadaceae</taxon>
        <taxon>Variovorax</taxon>
    </lineage>
</organism>
<dbReference type="EMBL" id="JASZYV010000006">
    <property type="protein sequence ID" value="MDM0047104.1"/>
    <property type="molecule type" value="Genomic_DNA"/>
</dbReference>
<dbReference type="Gene3D" id="3.60.15.10">
    <property type="entry name" value="Ribonuclease Z/Hydroxyacylglutathione hydrolase-like"/>
    <property type="match status" value="1"/>
</dbReference>
<dbReference type="InterPro" id="IPR001279">
    <property type="entry name" value="Metallo-B-lactamas"/>
</dbReference>
<dbReference type="Gene3D" id="1.25.40.880">
    <property type="entry name" value="Alkyl sulfatase, dimerisation domain"/>
    <property type="match status" value="1"/>
</dbReference>
<name>A0ABT7NGN7_9BURK</name>
<dbReference type="InterPro" id="IPR036866">
    <property type="entry name" value="RibonucZ/Hydroxyglut_hydro"/>
</dbReference>
<dbReference type="InterPro" id="IPR052195">
    <property type="entry name" value="Bact_Alkyl/Aryl-Sulfatase"/>
</dbReference>
<gene>
    <name evidence="3" type="ORF">QTH91_21610</name>
</gene>
<reference evidence="3" key="1">
    <citation type="submission" date="2023-06" db="EMBL/GenBank/DDBJ databases">
        <authorList>
            <person name="Jiang Y."/>
            <person name="Liu Q."/>
        </authorList>
    </citation>
    <scope>NUCLEOTIDE SEQUENCE</scope>
    <source>
        <strain evidence="3">CGMCC 1.12089</strain>
    </source>
</reference>
<evidence type="ECO:0000259" key="2">
    <source>
        <dbReference type="Pfam" id="PF14863"/>
    </source>
</evidence>
<dbReference type="Pfam" id="PF00753">
    <property type="entry name" value="Lactamase_B"/>
    <property type="match status" value="1"/>
</dbReference>
<dbReference type="RefSeq" id="WP_286662225.1">
    <property type="nucleotide sequence ID" value="NZ_JASZYV010000006.1"/>
</dbReference>
<proteinExistence type="predicted"/>
<dbReference type="InterPro" id="IPR029228">
    <property type="entry name" value="Alkyl_sulf_dimr"/>
</dbReference>
<evidence type="ECO:0000313" key="4">
    <source>
        <dbReference type="Proteomes" id="UP001174908"/>
    </source>
</evidence>
<dbReference type="SUPFAM" id="SSF56281">
    <property type="entry name" value="Metallo-hydrolase/oxidoreductase"/>
    <property type="match status" value="1"/>
</dbReference>
<feature type="domain" description="Alkyl sulfatase dimerisation" evidence="2">
    <location>
        <begin position="267"/>
        <end position="404"/>
    </location>
</feature>
<comment type="caution">
    <text evidence="3">The sequence shown here is derived from an EMBL/GenBank/DDBJ whole genome shotgun (WGS) entry which is preliminary data.</text>
</comment>
<protein>
    <submittedName>
        <fullName evidence="3">Alkyl sulfatase dimerization domain-containing protein</fullName>
    </submittedName>
</protein>
<accession>A0ABT7NGN7</accession>
<dbReference type="Proteomes" id="UP001174908">
    <property type="component" value="Unassembled WGS sequence"/>
</dbReference>
<sequence>MNASDMLMMKQGLVEQADGVYTVGGQGNSLVVDLGESLLLVDAGPGGAVTQRMIAQVRAGIDKPVSHIVYSHGHMGYNNGVAQWLEAAQAQGEALPRIVAHERVPHRYRRYRETAGLQAWTNSRQFRTPYPAEPPAHWFRMPDQTYASRLVIPGSRNCVELLHAPSETDDGTAVWVPGVRALYGSCAFIKTCPNAGSPLRIQRDVVRWAGTLDMFRALRPHLLIPEFGKPLDDMGEIDGALRVTADALRWLRREVVERMNQGIGELDILHDLALPEALFAHPCMKPVYGCVDYIVRDIWRSENGWWNRNPTDLHPAAPAAAAQAVFDAIPDRQRVLTHARQLQRNGQTQLALHVVDLLALCETADDDPLLIQARELKAQLCRERALQVSSMVSRNLYLSAADELVGRAIGDDEVQQQEPQWA</sequence>
<dbReference type="InterPro" id="IPR038536">
    <property type="entry name" value="Alkyl/aryl-sulf_dimr_sf"/>
</dbReference>
<evidence type="ECO:0000259" key="1">
    <source>
        <dbReference type="Pfam" id="PF00753"/>
    </source>
</evidence>
<evidence type="ECO:0000313" key="3">
    <source>
        <dbReference type="EMBL" id="MDM0047104.1"/>
    </source>
</evidence>
<feature type="domain" description="Metallo-beta-lactamase" evidence="1">
    <location>
        <begin position="24"/>
        <end position="220"/>
    </location>
</feature>
<dbReference type="PANTHER" id="PTHR43223">
    <property type="entry name" value="ALKYL/ARYL-SULFATASE"/>
    <property type="match status" value="1"/>
</dbReference>
<dbReference type="Pfam" id="PF14863">
    <property type="entry name" value="Alkyl_sulf_dimr"/>
    <property type="match status" value="1"/>
</dbReference>
<keyword evidence="4" id="KW-1185">Reference proteome</keyword>